<name>A0AAE1DM98_9GAST</name>
<dbReference type="Proteomes" id="UP001283361">
    <property type="component" value="Unassembled WGS sequence"/>
</dbReference>
<evidence type="ECO:0000313" key="2">
    <source>
        <dbReference type="Proteomes" id="UP001283361"/>
    </source>
</evidence>
<dbReference type="AlphaFoldDB" id="A0AAE1DM98"/>
<reference evidence="1" key="1">
    <citation type="journal article" date="2023" name="G3 (Bethesda)">
        <title>A reference genome for the long-term kleptoplast-retaining sea slug Elysia crispata morphotype clarki.</title>
        <authorList>
            <person name="Eastman K.E."/>
            <person name="Pendleton A.L."/>
            <person name="Shaikh M.A."/>
            <person name="Suttiyut T."/>
            <person name="Ogas R."/>
            <person name="Tomko P."/>
            <person name="Gavelis G."/>
            <person name="Widhalm J.R."/>
            <person name="Wisecaver J.H."/>
        </authorList>
    </citation>
    <scope>NUCLEOTIDE SEQUENCE</scope>
    <source>
        <strain evidence="1">ECLA1</strain>
    </source>
</reference>
<protein>
    <submittedName>
        <fullName evidence="1">Uncharacterized protein</fullName>
    </submittedName>
</protein>
<dbReference type="EMBL" id="JAWDGP010003268">
    <property type="protein sequence ID" value="KAK3775829.1"/>
    <property type="molecule type" value="Genomic_DNA"/>
</dbReference>
<keyword evidence="2" id="KW-1185">Reference proteome</keyword>
<accession>A0AAE1DM98</accession>
<proteinExistence type="predicted"/>
<comment type="caution">
    <text evidence="1">The sequence shown here is derived from an EMBL/GenBank/DDBJ whole genome shotgun (WGS) entry which is preliminary data.</text>
</comment>
<gene>
    <name evidence="1" type="ORF">RRG08_041542</name>
</gene>
<evidence type="ECO:0000313" key="1">
    <source>
        <dbReference type="EMBL" id="KAK3775829.1"/>
    </source>
</evidence>
<sequence>MKSELHLRRMSLSLRTATLHMSATDITVIVRSPEPELQLALTQCVNIFLSVSLDSLSFGGQNKTCSRVNSVTCTDKPQTL</sequence>
<organism evidence="1 2">
    <name type="scientific">Elysia crispata</name>
    <name type="common">lettuce slug</name>
    <dbReference type="NCBI Taxonomy" id="231223"/>
    <lineage>
        <taxon>Eukaryota</taxon>
        <taxon>Metazoa</taxon>
        <taxon>Spiralia</taxon>
        <taxon>Lophotrochozoa</taxon>
        <taxon>Mollusca</taxon>
        <taxon>Gastropoda</taxon>
        <taxon>Heterobranchia</taxon>
        <taxon>Euthyneura</taxon>
        <taxon>Panpulmonata</taxon>
        <taxon>Sacoglossa</taxon>
        <taxon>Placobranchoidea</taxon>
        <taxon>Plakobranchidae</taxon>
        <taxon>Elysia</taxon>
    </lineage>
</organism>